<evidence type="ECO:0000259" key="9">
    <source>
        <dbReference type="SMART" id="SM01312"/>
    </source>
</evidence>
<comment type="similarity">
    <text evidence="4">Belongs to the RTC4 family.</text>
</comment>
<proteinExistence type="inferred from homology"/>
<dbReference type="Proteomes" id="UP000504637">
    <property type="component" value="Unplaced"/>
</dbReference>
<comment type="subcellular location">
    <subcellularLocation>
        <location evidence="3">Cytoplasm</location>
    </subcellularLocation>
    <subcellularLocation>
        <location evidence="2">Nucleus</location>
    </subcellularLocation>
</comment>
<dbReference type="InterPro" id="IPR039024">
    <property type="entry name" value="RTC4"/>
</dbReference>
<name>A0A6J3LW98_9PEZI</name>
<evidence type="ECO:0000256" key="5">
    <source>
        <dbReference type="ARBA" id="ARBA00015162"/>
    </source>
</evidence>
<dbReference type="PANTHER" id="PTHR41391">
    <property type="entry name" value="RESTRICTION OF TELOMERE CAPPING PROTEIN 4"/>
    <property type="match status" value="1"/>
</dbReference>
<evidence type="ECO:0000256" key="7">
    <source>
        <dbReference type="ARBA" id="ARBA00023242"/>
    </source>
</evidence>
<evidence type="ECO:0000313" key="11">
    <source>
        <dbReference type="RefSeq" id="XP_033456580.1"/>
    </source>
</evidence>
<evidence type="ECO:0000256" key="8">
    <source>
        <dbReference type="SAM" id="MobiDB-lite"/>
    </source>
</evidence>
<dbReference type="RefSeq" id="XP_033456580.1">
    <property type="nucleotide sequence ID" value="XM_033607111.1"/>
</dbReference>
<feature type="compositionally biased region" description="Acidic residues" evidence="8">
    <location>
        <begin position="42"/>
        <end position="54"/>
    </location>
</feature>
<dbReference type="Pfam" id="PF14474">
    <property type="entry name" value="RTC4"/>
    <property type="match status" value="1"/>
</dbReference>
<evidence type="ECO:0000256" key="6">
    <source>
        <dbReference type="ARBA" id="ARBA00022490"/>
    </source>
</evidence>
<dbReference type="InterPro" id="IPR028094">
    <property type="entry name" value="RTC4_C"/>
</dbReference>
<comment type="function">
    <text evidence="1">May be involved in a process influencing telomere capping.</text>
</comment>
<reference evidence="11" key="2">
    <citation type="submission" date="2020-04" db="EMBL/GenBank/DDBJ databases">
        <authorList>
            <consortium name="NCBI Genome Project"/>
        </authorList>
    </citation>
    <scope>NUCLEOTIDE SEQUENCE</scope>
    <source>
        <strain evidence="11">CBS 342.82</strain>
    </source>
</reference>
<dbReference type="PANTHER" id="PTHR41391:SF1">
    <property type="entry name" value="RESTRICTION OF TELOMERE CAPPING PROTEIN 4"/>
    <property type="match status" value="1"/>
</dbReference>
<reference evidence="11" key="1">
    <citation type="submission" date="2020-01" db="EMBL/GenBank/DDBJ databases">
        <authorList>
            <consortium name="DOE Joint Genome Institute"/>
            <person name="Haridas S."/>
            <person name="Albert R."/>
            <person name="Binder M."/>
            <person name="Bloem J."/>
            <person name="Labutti K."/>
            <person name="Salamov A."/>
            <person name="Andreopoulos B."/>
            <person name="Baker S.E."/>
            <person name="Barry K."/>
            <person name="Bills G."/>
            <person name="Bluhm B.H."/>
            <person name="Cannon C."/>
            <person name="Castanera R."/>
            <person name="Culley D.E."/>
            <person name="Daum C."/>
            <person name="Ezra D."/>
            <person name="Gonzalez J.B."/>
            <person name="Henrissat B."/>
            <person name="Kuo A."/>
            <person name="Liang C."/>
            <person name="Lipzen A."/>
            <person name="Lutzoni F."/>
            <person name="Magnuson J."/>
            <person name="Mondo S."/>
            <person name="Nolan M."/>
            <person name="Ohm R."/>
            <person name="Pangilinan J."/>
            <person name="Park H.-J."/>
            <person name="Ramirez L."/>
            <person name="Alfaro M."/>
            <person name="Sun H."/>
            <person name="Tritt A."/>
            <person name="Yoshinaga Y."/>
            <person name="Zwiers L.-H."/>
            <person name="Turgeon B.G."/>
            <person name="Goodwin S.B."/>
            <person name="Spatafora J.W."/>
            <person name="Crous P.W."/>
            <person name="Grigoriev I.V."/>
        </authorList>
    </citation>
    <scope>NUCLEOTIDE SEQUENCE</scope>
    <source>
        <strain evidence="11">CBS 342.82</strain>
    </source>
</reference>
<feature type="region of interest" description="Disordered" evidence="8">
    <location>
        <begin position="1"/>
        <end position="233"/>
    </location>
</feature>
<feature type="domain" description="Restriction of telomere capping protein 4 C-terminal" evidence="9">
    <location>
        <begin position="314"/>
        <end position="446"/>
    </location>
</feature>
<evidence type="ECO:0000256" key="3">
    <source>
        <dbReference type="ARBA" id="ARBA00004496"/>
    </source>
</evidence>
<keyword evidence="6" id="KW-0963">Cytoplasm</keyword>
<evidence type="ECO:0000313" key="10">
    <source>
        <dbReference type="Proteomes" id="UP000504637"/>
    </source>
</evidence>
<dbReference type="SMART" id="SM01312">
    <property type="entry name" value="RTC4"/>
    <property type="match status" value="1"/>
</dbReference>
<evidence type="ECO:0000256" key="2">
    <source>
        <dbReference type="ARBA" id="ARBA00004123"/>
    </source>
</evidence>
<evidence type="ECO:0000256" key="4">
    <source>
        <dbReference type="ARBA" id="ARBA00009461"/>
    </source>
</evidence>
<feature type="compositionally biased region" description="Polar residues" evidence="8">
    <location>
        <begin position="92"/>
        <end position="105"/>
    </location>
</feature>
<keyword evidence="10" id="KW-1185">Reference proteome</keyword>
<dbReference type="GeneID" id="54364911"/>
<dbReference type="GO" id="GO:0005737">
    <property type="term" value="C:cytoplasm"/>
    <property type="evidence" value="ECO:0007669"/>
    <property type="project" value="UniProtKB-SubCell"/>
</dbReference>
<dbReference type="OrthoDB" id="128308at2759"/>
<evidence type="ECO:0000256" key="1">
    <source>
        <dbReference type="ARBA" id="ARBA00002738"/>
    </source>
</evidence>
<accession>A0A6J3LW98</accession>
<protein>
    <recommendedName>
        <fullName evidence="5">Restriction of telomere capping protein 4</fullName>
    </recommendedName>
</protein>
<keyword evidence="7" id="KW-0539">Nucleus</keyword>
<feature type="compositionally biased region" description="Acidic residues" evidence="8">
    <location>
        <begin position="220"/>
        <end position="233"/>
    </location>
</feature>
<sequence>MRRSQAHSKLLLTVGGKPHATAKDHVAEDADSGGDLKSAPGDDGDFDREPESSGDELAIEKPACQFKRLAHTATTRSTSRAAGFRRLGVRSSPESTASKRTSPGSTLDDDDDDDEIFRSSQGSPKRRRQEGTFTNHLAPPNAKSGFVPQKYTRSIVVPKKTGKGKKFANLAGKKKDADASTTKKPAFRGLSSRLRDRSDAADKSNQVDSTRERREPSEVISDEDDEDGGLQDSEDAECAMCGQPVDSLLREEFEDEHRDQLRGQRLNFQWQKRFCHFHGVHSAKATWLSRDYPDIDWGRLDTRMRKHNTTLRNILNNTSGTPSFYRNELKARLKPGAKGIKQTFNSGKPGASVGYYGPRGEKAMTDFILSSLSNEIRSRAAHDDLVATSGAQGGVSGFVQAVLVPHLAELLVSDDMNLDKNDSDRSQQARAIIAASAELGELIHPEAEDKIEIVDEDDAND</sequence>
<organism evidence="11">
    <name type="scientific">Dissoconium aciculare CBS 342.82</name>
    <dbReference type="NCBI Taxonomy" id="1314786"/>
    <lineage>
        <taxon>Eukaryota</taxon>
        <taxon>Fungi</taxon>
        <taxon>Dikarya</taxon>
        <taxon>Ascomycota</taxon>
        <taxon>Pezizomycotina</taxon>
        <taxon>Dothideomycetes</taxon>
        <taxon>Dothideomycetidae</taxon>
        <taxon>Mycosphaerellales</taxon>
        <taxon>Dissoconiaceae</taxon>
        <taxon>Dissoconium</taxon>
    </lineage>
</organism>
<reference evidence="11" key="3">
    <citation type="submission" date="2025-08" db="UniProtKB">
        <authorList>
            <consortium name="RefSeq"/>
        </authorList>
    </citation>
    <scope>IDENTIFICATION</scope>
    <source>
        <strain evidence="11">CBS 342.82</strain>
    </source>
</reference>
<feature type="compositionally biased region" description="Basic and acidic residues" evidence="8">
    <location>
        <begin position="193"/>
        <end position="202"/>
    </location>
</feature>
<dbReference type="GO" id="GO:0005634">
    <property type="term" value="C:nucleus"/>
    <property type="evidence" value="ECO:0007669"/>
    <property type="project" value="UniProtKB-SubCell"/>
</dbReference>
<gene>
    <name evidence="11" type="ORF">K489DRAFT_404175</name>
</gene>
<feature type="compositionally biased region" description="Low complexity" evidence="8">
    <location>
        <begin position="71"/>
        <end position="86"/>
    </location>
</feature>
<dbReference type="AlphaFoldDB" id="A0A6J3LW98"/>